<dbReference type="GO" id="GO:0005890">
    <property type="term" value="C:sodium:potassium-exchanging ATPase complex"/>
    <property type="evidence" value="ECO:0007669"/>
    <property type="project" value="InterPro"/>
</dbReference>
<name>A0A7R8UTE8_HERIL</name>
<keyword evidence="20" id="KW-1185">Reference proteome</keyword>
<keyword evidence="11" id="KW-0915">Sodium</keyword>
<evidence type="ECO:0000256" key="12">
    <source>
        <dbReference type="ARBA" id="ARBA00023065"/>
    </source>
</evidence>
<evidence type="ECO:0000256" key="9">
    <source>
        <dbReference type="ARBA" id="ARBA00022968"/>
    </source>
</evidence>
<organism evidence="19 20">
    <name type="scientific">Hermetia illucens</name>
    <name type="common">Black soldier fly</name>
    <dbReference type="NCBI Taxonomy" id="343691"/>
    <lineage>
        <taxon>Eukaryota</taxon>
        <taxon>Metazoa</taxon>
        <taxon>Ecdysozoa</taxon>
        <taxon>Arthropoda</taxon>
        <taxon>Hexapoda</taxon>
        <taxon>Insecta</taxon>
        <taxon>Pterygota</taxon>
        <taxon>Neoptera</taxon>
        <taxon>Endopterygota</taxon>
        <taxon>Diptera</taxon>
        <taxon>Brachycera</taxon>
        <taxon>Stratiomyomorpha</taxon>
        <taxon>Stratiomyidae</taxon>
        <taxon>Hermetiinae</taxon>
        <taxon>Hermetia</taxon>
    </lineage>
</organism>
<dbReference type="GO" id="GO:0036376">
    <property type="term" value="P:sodium ion export across plasma membrane"/>
    <property type="evidence" value="ECO:0007669"/>
    <property type="project" value="TreeGrafter"/>
</dbReference>
<keyword evidence="16" id="KW-0739">Sodium transport</keyword>
<evidence type="ECO:0000313" key="19">
    <source>
        <dbReference type="EMBL" id="CAD7086405.1"/>
    </source>
</evidence>
<keyword evidence="8" id="KW-0630">Potassium</keyword>
<dbReference type="Gene3D" id="2.60.40.1660">
    <property type="entry name" value="Na, k-atpase alpha subunit"/>
    <property type="match status" value="1"/>
</dbReference>
<dbReference type="Pfam" id="PF00287">
    <property type="entry name" value="Na_K-ATPase"/>
    <property type="match status" value="1"/>
</dbReference>
<keyword evidence="13 18" id="KW-0472">Membrane</keyword>
<keyword evidence="7 18" id="KW-0812">Transmembrane</keyword>
<sequence>MGPMQTYTVGSIDCTNTGIQNLVPLANSLRNQGKLLIFYTIFYAILAIMFAICMQGLLASISDDRPTYVLERSLIGTNPGLGYRPLANLTELGSVVHYNSKKPDEIKFWTDHLDEFLTTYSNKSGGSNEKICDFDTKLNRGDVCAVTLENFGPCNRNQSYGYDRSKPCFFLKLNKIMEWVPEYYEDVNDLPEDMPEDLKTYVKSIPAKERKQIWVSCQGHHPSDMEIIGPVSYYPGRGFAGYYYPYTNQPGYLSPIVAVQLERPTLNQMVHIECRAWAKNIIYDGSLRDRQGSVLFEVLID</sequence>
<dbReference type="FunFam" id="2.60.40.1660:FF:000004">
    <property type="entry name" value="sodium/potassium-transporting ATPase subunit beta-2"/>
    <property type="match status" value="1"/>
</dbReference>
<evidence type="ECO:0000256" key="17">
    <source>
        <dbReference type="ARBA" id="ARBA00025540"/>
    </source>
</evidence>
<evidence type="ECO:0000256" key="15">
    <source>
        <dbReference type="ARBA" id="ARBA00023180"/>
    </source>
</evidence>
<evidence type="ECO:0000256" key="3">
    <source>
        <dbReference type="ARBA" id="ARBA00022448"/>
    </source>
</evidence>
<keyword evidence="15" id="KW-0325">Glycoprotein</keyword>
<evidence type="ECO:0000256" key="1">
    <source>
        <dbReference type="ARBA" id="ARBA00004401"/>
    </source>
</evidence>
<protein>
    <submittedName>
        <fullName evidence="19">Uncharacterized protein</fullName>
    </submittedName>
</protein>
<feature type="transmembrane region" description="Helical" evidence="18">
    <location>
        <begin position="36"/>
        <end position="58"/>
    </location>
</feature>
<reference evidence="19 20" key="1">
    <citation type="submission" date="2020-11" db="EMBL/GenBank/DDBJ databases">
        <authorList>
            <person name="Wallbank WR R."/>
            <person name="Pardo Diaz C."/>
            <person name="Kozak K."/>
            <person name="Martin S."/>
            <person name="Jiggins C."/>
            <person name="Moest M."/>
            <person name="Warren A I."/>
            <person name="Generalovic N T."/>
            <person name="Byers J.R.P. K."/>
            <person name="Montejo-Kovacevich G."/>
            <person name="Yen C E."/>
        </authorList>
    </citation>
    <scope>NUCLEOTIDE SEQUENCE [LARGE SCALE GENOMIC DNA]</scope>
</reference>
<evidence type="ECO:0000256" key="18">
    <source>
        <dbReference type="SAM" id="Phobius"/>
    </source>
</evidence>
<evidence type="ECO:0000256" key="7">
    <source>
        <dbReference type="ARBA" id="ARBA00022692"/>
    </source>
</evidence>
<dbReference type="GO" id="GO:1990573">
    <property type="term" value="P:potassium ion import across plasma membrane"/>
    <property type="evidence" value="ECO:0007669"/>
    <property type="project" value="TreeGrafter"/>
</dbReference>
<dbReference type="GO" id="GO:0006883">
    <property type="term" value="P:intracellular sodium ion homeostasis"/>
    <property type="evidence" value="ECO:0007669"/>
    <property type="project" value="TreeGrafter"/>
</dbReference>
<dbReference type="Proteomes" id="UP000594454">
    <property type="component" value="Chromosome 3"/>
</dbReference>
<comment type="subcellular location">
    <subcellularLocation>
        <location evidence="1">Cell membrane</location>
        <topology evidence="1">Single-pass type II membrane protein</topology>
    </subcellularLocation>
</comment>
<dbReference type="EMBL" id="LR899011">
    <property type="protein sequence ID" value="CAD7086405.1"/>
    <property type="molecule type" value="Genomic_DNA"/>
</dbReference>
<evidence type="ECO:0000256" key="11">
    <source>
        <dbReference type="ARBA" id="ARBA00023053"/>
    </source>
</evidence>
<accession>A0A7R8UTE8</accession>
<proteinExistence type="inferred from homology"/>
<dbReference type="InterPro" id="IPR038702">
    <property type="entry name" value="Na/K_ATPase_sub_beta_sf"/>
</dbReference>
<evidence type="ECO:0000256" key="8">
    <source>
        <dbReference type="ARBA" id="ARBA00022958"/>
    </source>
</evidence>
<gene>
    <name evidence="19" type="ORF">HERILL_LOCUS9182</name>
</gene>
<comment type="similarity">
    <text evidence="2">Belongs to the X(+)/potassium ATPases subunit beta family.</text>
</comment>
<keyword evidence="14" id="KW-1015">Disulfide bond</keyword>
<keyword evidence="4" id="KW-1003">Cell membrane</keyword>
<evidence type="ECO:0000313" key="20">
    <source>
        <dbReference type="Proteomes" id="UP000594454"/>
    </source>
</evidence>
<keyword evidence="12" id="KW-0406">Ion transport</keyword>
<dbReference type="InParanoid" id="A0A7R8UTE8"/>
<dbReference type="GO" id="GO:0001671">
    <property type="term" value="F:ATPase activator activity"/>
    <property type="evidence" value="ECO:0007669"/>
    <property type="project" value="TreeGrafter"/>
</dbReference>
<dbReference type="InterPro" id="IPR000402">
    <property type="entry name" value="Na/K_ATPase_sub_beta"/>
</dbReference>
<keyword evidence="5" id="KW-0633">Potassium transport</keyword>
<evidence type="ECO:0000256" key="10">
    <source>
        <dbReference type="ARBA" id="ARBA00022989"/>
    </source>
</evidence>
<dbReference type="GO" id="GO:0030007">
    <property type="term" value="P:intracellular potassium ion homeostasis"/>
    <property type="evidence" value="ECO:0007669"/>
    <property type="project" value="TreeGrafter"/>
</dbReference>
<evidence type="ECO:0000256" key="6">
    <source>
        <dbReference type="ARBA" id="ARBA00022607"/>
    </source>
</evidence>
<dbReference type="AlphaFoldDB" id="A0A7R8UTE8"/>
<comment type="function">
    <text evidence="17">This is the non-catalytic component of the active enzyme, which catalyzes the hydrolysis of ATP coupled with the exchange of Na(+) and K(+) ions across the plasma membrane. The beta subunit regulates, through assembly of alpha/beta heterodimers, the number of sodium pumps transported to the plasma membrane.</text>
</comment>
<keyword evidence="6" id="KW-0740">Sodium/potassium transport</keyword>
<evidence type="ECO:0000256" key="16">
    <source>
        <dbReference type="ARBA" id="ARBA00023201"/>
    </source>
</evidence>
<keyword evidence="3" id="KW-0813">Transport</keyword>
<dbReference type="PANTHER" id="PTHR11523:SF31">
    <property type="entry name" value="AT04468P-RELATED"/>
    <property type="match status" value="1"/>
</dbReference>
<evidence type="ECO:0000256" key="2">
    <source>
        <dbReference type="ARBA" id="ARBA00005876"/>
    </source>
</evidence>
<keyword evidence="10 18" id="KW-1133">Transmembrane helix</keyword>
<dbReference type="PANTHER" id="PTHR11523">
    <property type="entry name" value="SODIUM/POTASSIUM-DEPENDENT ATPASE BETA SUBUNIT"/>
    <property type="match status" value="1"/>
</dbReference>
<dbReference type="FunCoup" id="A0A7R8UTE8">
    <property type="interactions" value="263"/>
</dbReference>
<dbReference type="OrthoDB" id="5912413at2759"/>
<dbReference type="Gene3D" id="1.20.5.170">
    <property type="match status" value="1"/>
</dbReference>
<evidence type="ECO:0000256" key="13">
    <source>
        <dbReference type="ARBA" id="ARBA00023136"/>
    </source>
</evidence>
<evidence type="ECO:0000256" key="5">
    <source>
        <dbReference type="ARBA" id="ARBA00022538"/>
    </source>
</evidence>
<evidence type="ECO:0000256" key="14">
    <source>
        <dbReference type="ARBA" id="ARBA00023157"/>
    </source>
</evidence>
<keyword evidence="9" id="KW-0735">Signal-anchor</keyword>
<evidence type="ECO:0000256" key="4">
    <source>
        <dbReference type="ARBA" id="ARBA00022475"/>
    </source>
</evidence>